<proteinExistence type="predicted"/>
<keyword evidence="4" id="KW-1185">Reference proteome</keyword>
<protein>
    <submittedName>
        <fullName evidence="3">Relaxase</fullName>
    </submittedName>
</protein>
<feature type="compositionally biased region" description="Polar residues" evidence="1">
    <location>
        <begin position="183"/>
        <end position="194"/>
    </location>
</feature>
<sequence length="224" mass="25789">MIGKVALFGSSFLGAIQYCYYETRTNRSLDRTRLRGELLYAQHVGVSVVTDQRLRQDVKQRLNIEDMADSMKLVAALNDRIRKPVWHQSFSFPIGERPPDEVMLRICQSFARTFGMENNPMVAFRHRDCDHEHFHIVASRVDLDGKNTAKTSFNYREVGRFCRAMEKRHGLMPGTPMNIDSPVKQSDVTTNPARSEQAHTEQRPTTDQTKTVQNPKVRQPRPTL</sequence>
<gene>
    <name evidence="3" type="ORF">EQG79_28460</name>
</gene>
<name>A0A4V1RVH3_9BACT</name>
<dbReference type="AlphaFoldDB" id="A0A4V1RVH3"/>
<dbReference type="EMBL" id="SBLB01000012">
    <property type="protein sequence ID" value="RYC66768.1"/>
    <property type="molecule type" value="Genomic_DNA"/>
</dbReference>
<dbReference type="RefSeq" id="WP_129606266.1">
    <property type="nucleotide sequence ID" value="NZ_SBLB01000012.1"/>
</dbReference>
<comment type="caution">
    <text evidence="3">The sequence shown here is derived from an EMBL/GenBank/DDBJ whole genome shotgun (WGS) entry which is preliminary data.</text>
</comment>
<dbReference type="Pfam" id="PF03432">
    <property type="entry name" value="Relaxase"/>
    <property type="match status" value="1"/>
</dbReference>
<dbReference type="Proteomes" id="UP000290407">
    <property type="component" value="Unassembled WGS sequence"/>
</dbReference>
<dbReference type="InterPro" id="IPR005094">
    <property type="entry name" value="Endonuclease_MobA/VirD2"/>
</dbReference>
<feature type="region of interest" description="Disordered" evidence="1">
    <location>
        <begin position="171"/>
        <end position="224"/>
    </location>
</feature>
<organism evidence="3 4">
    <name type="scientific">Spirosoma sordidisoli</name>
    <dbReference type="NCBI Taxonomy" id="2502893"/>
    <lineage>
        <taxon>Bacteria</taxon>
        <taxon>Pseudomonadati</taxon>
        <taxon>Bacteroidota</taxon>
        <taxon>Cytophagia</taxon>
        <taxon>Cytophagales</taxon>
        <taxon>Cytophagaceae</taxon>
        <taxon>Spirosoma</taxon>
    </lineage>
</organism>
<evidence type="ECO:0000313" key="3">
    <source>
        <dbReference type="EMBL" id="RYC66768.1"/>
    </source>
</evidence>
<evidence type="ECO:0000256" key="1">
    <source>
        <dbReference type="SAM" id="MobiDB-lite"/>
    </source>
</evidence>
<accession>A0A4V1RVH3</accession>
<feature type="compositionally biased region" description="Polar residues" evidence="1">
    <location>
        <begin position="205"/>
        <end position="216"/>
    </location>
</feature>
<evidence type="ECO:0000259" key="2">
    <source>
        <dbReference type="Pfam" id="PF03432"/>
    </source>
</evidence>
<reference evidence="3 4" key="1">
    <citation type="submission" date="2019-01" db="EMBL/GenBank/DDBJ databases">
        <title>Spirosoma flava sp. nov., a propanil-degrading bacterium isolated from herbicide-contaminated soil.</title>
        <authorList>
            <person name="Zhang L."/>
            <person name="Jiang J.-D."/>
        </authorList>
    </citation>
    <scope>NUCLEOTIDE SEQUENCE [LARGE SCALE GENOMIC DNA]</scope>
    <source>
        <strain evidence="3 4">TY50</strain>
    </source>
</reference>
<feature type="domain" description="MobA/VirD2-like nuclease" evidence="2">
    <location>
        <begin position="62"/>
        <end position="171"/>
    </location>
</feature>
<evidence type="ECO:0000313" key="4">
    <source>
        <dbReference type="Proteomes" id="UP000290407"/>
    </source>
</evidence>